<dbReference type="Proteomes" id="UP000824025">
    <property type="component" value="Unassembled WGS sequence"/>
</dbReference>
<proteinExistence type="predicted"/>
<evidence type="ECO:0000313" key="1">
    <source>
        <dbReference type="EMBL" id="HIZ09781.1"/>
    </source>
</evidence>
<reference evidence="1" key="1">
    <citation type="journal article" date="2021" name="PeerJ">
        <title>Extensive microbial diversity within the chicken gut microbiome revealed by metagenomics and culture.</title>
        <authorList>
            <person name="Gilroy R."/>
            <person name="Ravi A."/>
            <person name="Getino M."/>
            <person name="Pursley I."/>
            <person name="Horton D.L."/>
            <person name="Alikhan N.F."/>
            <person name="Baker D."/>
            <person name="Gharbi K."/>
            <person name="Hall N."/>
            <person name="Watson M."/>
            <person name="Adriaenssens E.M."/>
            <person name="Foster-Nyarko E."/>
            <person name="Jarju S."/>
            <person name="Secka A."/>
            <person name="Antonio M."/>
            <person name="Oren A."/>
            <person name="Chaudhuri R.R."/>
            <person name="La Ragione R."/>
            <person name="Hildebrand F."/>
            <person name="Pallen M.J."/>
        </authorList>
    </citation>
    <scope>NUCLEOTIDE SEQUENCE</scope>
    <source>
        <strain evidence="1">CHK192-19661</strain>
    </source>
</reference>
<comment type="caution">
    <text evidence="1">The sequence shown here is derived from an EMBL/GenBank/DDBJ whole genome shotgun (WGS) entry which is preliminary data.</text>
</comment>
<dbReference type="InterPro" id="IPR025189">
    <property type="entry name" value="DUF4121"/>
</dbReference>
<name>A0A9D2D6Z3_9FIRM</name>
<evidence type="ECO:0000313" key="2">
    <source>
        <dbReference type="Proteomes" id="UP000824025"/>
    </source>
</evidence>
<organism evidence="1 2">
    <name type="scientific">Candidatus Borkfalkia avicola</name>
    <dbReference type="NCBI Taxonomy" id="2838503"/>
    <lineage>
        <taxon>Bacteria</taxon>
        <taxon>Bacillati</taxon>
        <taxon>Bacillota</taxon>
        <taxon>Clostridia</taxon>
        <taxon>Christensenellales</taxon>
        <taxon>Christensenellaceae</taxon>
        <taxon>Candidatus Borkfalkia</taxon>
    </lineage>
</organism>
<protein>
    <submittedName>
        <fullName evidence="1">DUF4121 family protein</fullName>
    </submittedName>
</protein>
<dbReference type="AlphaFoldDB" id="A0A9D2D6Z3"/>
<dbReference type="EMBL" id="DXCF01000025">
    <property type="protein sequence ID" value="HIZ09781.1"/>
    <property type="molecule type" value="Genomic_DNA"/>
</dbReference>
<accession>A0A9D2D6Z3</accession>
<dbReference type="Pfam" id="PF13497">
    <property type="entry name" value="DUF4121"/>
    <property type="match status" value="1"/>
</dbReference>
<reference evidence="1" key="2">
    <citation type="submission" date="2021-04" db="EMBL/GenBank/DDBJ databases">
        <authorList>
            <person name="Gilroy R."/>
        </authorList>
    </citation>
    <scope>NUCLEOTIDE SEQUENCE</scope>
    <source>
        <strain evidence="1">CHK192-19661</strain>
    </source>
</reference>
<sequence length="278" mass="31950">MKTTLEELRDNNIGYALGKDGITETDLRLVNGIIDKIEQTRTRKPQPLDVVEYTDSFGCYYPNAIIDGDTYRNGSTALCECGSACVSVSKDGTLCKCVSGGAFQVIDKDKLRYIGKKEKRFWTFSTLGAGPQHALYFKAEVSCFELNLREELLKRYTTKDYDYIFVQDWGNRTSDCGYKYTVTKGPYPHCAFHTKEELNEYLSLYEAVEEPGFNSNTIKKYWILKSAFVSVWTENEFDKIKADRTEMSLFNGRHVPTKYIKDGTTLLRYVLREDETRP</sequence>
<gene>
    <name evidence="1" type="ORF">H9726_04750</name>
</gene>